<dbReference type="InterPro" id="IPR023408">
    <property type="entry name" value="MscS_beta-dom_sf"/>
</dbReference>
<evidence type="ECO:0000256" key="1">
    <source>
        <dbReference type="ARBA" id="ARBA00004651"/>
    </source>
</evidence>
<feature type="transmembrane region" description="Helical" evidence="7">
    <location>
        <begin position="24"/>
        <end position="46"/>
    </location>
</feature>
<dbReference type="SUPFAM" id="SSF82689">
    <property type="entry name" value="Mechanosensitive channel protein MscS (YggB), C-terminal domain"/>
    <property type="match status" value="1"/>
</dbReference>
<dbReference type="InterPro" id="IPR006685">
    <property type="entry name" value="MscS_channel_2nd"/>
</dbReference>
<dbReference type="InterPro" id="IPR045275">
    <property type="entry name" value="MscS_archaea/bacteria_type"/>
</dbReference>
<dbReference type="InterPro" id="IPR011066">
    <property type="entry name" value="MscS_channel_C_sf"/>
</dbReference>
<dbReference type="Proteomes" id="UP000239907">
    <property type="component" value="Unassembled WGS sequence"/>
</dbReference>
<reference evidence="10 11" key="1">
    <citation type="submission" date="2016-12" db="EMBL/GenBank/DDBJ databases">
        <title>Study of bacterial adaptation to deep sea.</title>
        <authorList>
            <person name="Song J."/>
            <person name="Yoshizawa S."/>
            <person name="Kogure K."/>
        </authorList>
    </citation>
    <scope>NUCLEOTIDE SEQUENCE [LARGE SCALE GENOMIC DNA]</scope>
    <source>
        <strain evidence="10 11">SAORIC-165</strain>
    </source>
</reference>
<evidence type="ECO:0000259" key="8">
    <source>
        <dbReference type="Pfam" id="PF00924"/>
    </source>
</evidence>
<dbReference type="GO" id="GO:0008381">
    <property type="term" value="F:mechanosensitive monoatomic ion channel activity"/>
    <property type="evidence" value="ECO:0007669"/>
    <property type="project" value="InterPro"/>
</dbReference>
<organism evidence="10 11">
    <name type="scientific">Rubritalea profundi</name>
    <dbReference type="NCBI Taxonomy" id="1658618"/>
    <lineage>
        <taxon>Bacteria</taxon>
        <taxon>Pseudomonadati</taxon>
        <taxon>Verrucomicrobiota</taxon>
        <taxon>Verrucomicrobiia</taxon>
        <taxon>Verrucomicrobiales</taxon>
        <taxon>Rubritaleaceae</taxon>
        <taxon>Rubritalea</taxon>
    </lineage>
</organism>
<feature type="domain" description="Mechanosensitive ion channel MscS" evidence="8">
    <location>
        <begin position="107"/>
        <end position="172"/>
    </location>
</feature>
<name>A0A2S7U3Y3_9BACT</name>
<gene>
    <name evidence="10" type="ORF">BSZ32_12425</name>
</gene>
<dbReference type="Pfam" id="PF00924">
    <property type="entry name" value="MS_channel_2nd"/>
    <property type="match status" value="1"/>
</dbReference>
<evidence type="ECO:0000256" key="5">
    <source>
        <dbReference type="ARBA" id="ARBA00022989"/>
    </source>
</evidence>
<keyword evidence="5 7" id="KW-1133">Transmembrane helix</keyword>
<dbReference type="EMBL" id="MQWA01000001">
    <property type="protein sequence ID" value="PQJ29217.1"/>
    <property type="molecule type" value="Genomic_DNA"/>
</dbReference>
<evidence type="ECO:0000256" key="6">
    <source>
        <dbReference type="ARBA" id="ARBA00023136"/>
    </source>
</evidence>
<dbReference type="InterPro" id="IPR049278">
    <property type="entry name" value="MS_channel_C"/>
</dbReference>
<sequence>MNTLIAAIDMSVLAAQGADWGVKILLALITLAVGWKVAGWIAILVGKQLDKKGVDPTIKPFICTLISTLVKVGVAISAIETVGIQATSFAAIFAAMGLAIGMALSGTLQNFAGGVMLLIFRPFKIGDVIESQGFTGCVKEIQIFQTILLTPDNKMIHLPNGKVSNDSMVNYSTMPERRVDFTFGIGYGDDIDQAREVLKSVIAANTEIITEQEGREPFIVVGELADSSVNFTVRVWVKAADYWGVNFSIIENVKKAFDQAGISIPFPQQDVYMHQAN</sequence>
<evidence type="ECO:0000313" key="10">
    <source>
        <dbReference type="EMBL" id="PQJ29217.1"/>
    </source>
</evidence>
<feature type="domain" description="Mechanosensitive ion channel MscS C-terminal" evidence="9">
    <location>
        <begin position="179"/>
        <end position="264"/>
    </location>
</feature>
<feature type="transmembrane region" description="Helical" evidence="7">
    <location>
        <begin position="58"/>
        <end position="79"/>
    </location>
</feature>
<keyword evidence="3" id="KW-1003">Cell membrane</keyword>
<dbReference type="Gene3D" id="3.30.70.100">
    <property type="match status" value="1"/>
</dbReference>
<dbReference type="AlphaFoldDB" id="A0A2S7U3Y3"/>
<proteinExistence type="inferred from homology"/>
<evidence type="ECO:0000259" key="9">
    <source>
        <dbReference type="Pfam" id="PF21082"/>
    </source>
</evidence>
<keyword evidence="11" id="KW-1185">Reference proteome</keyword>
<evidence type="ECO:0000256" key="7">
    <source>
        <dbReference type="SAM" id="Phobius"/>
    </source>
</evidence>
<evidence type="ECO:0000256" key="2">
    <source>
        <dbReference type="ARBA" id="ARBA00008017"/>
    </source>
</evidence>
<feature type="transmembrane region" description="Helical" evidence="7">
    <location>
        <begin position="91"/>
        <end position="120"/>
    </location>
</feature>
<dbReference type="InterPro" id="IPR008910">
    <property type="entry name" value="MSC_TM_helix"/>
</dbReference>
<dbReference type="Pfam" id="PF21082">
    <property type="entry name" value="MS_channel_3rd"/>
    <property type="match status" value="1"/>
</dbReference>
<comment type="similarity">
    <text evidence="2">Belongs to the MscS (TC 1.A.23) family.</text>
</comment>
<keyword evidence="4 7" id="KW-0812">Transmembrane</keyword>
<comment type="caution">
    <text evidence="10">The sequence shown here is derived from an EMBL/GenBank/DDBJ whole genome shotgun (WGS) entry which is preliminary data.</text>
</comment>
<dbReference type="InterPro" id="IPR010920">
    <property type="entry name" value="LSM_dom_sf"/>
</dbReference>
<dbReference type="RefSeq" id="WP_105043710.1">
    <property type="nucleotide sequence ID" value="NZ_MQWA01000001.1"/>
</dbReference>
<dbReference type="Gene3D" id="1.10.287.1260">
    <property type="match status" value="1"/>
</dbReference>
<keyword evidence="6 7" id="KW-0472">Membrane</keyword>
<evidence type="ECO:0000256" key="3">
    <source>
        <dbReference type="ARBA" id="ARBA00022475"/>
    </source>
</evidence>
<dbReference type="PANTHER" id="PTHR30221:SF1">
    <property type="entry name" value="SMALL-CONDUCTANCE MECHANOSENSITIVE CHANNEL"/>
    <property type="match status" value="1"/>
</dbReference>
<dbReference type="SUPFAM" id="SSF50182">
    <property type="entry name" value="Sm-like ribonucleoproteins"/>
    <property type="match status" value="1"/>
</dbReference>
<dbReference type="GO" id="GO:0005886">
    <property type="term" value="C:plasma membrane"/>
    <property type="evidence" value="ECO:0007669"/>
    <property type="project" value="UniProtKB-SubCell"/>
</dbReference>
<dbReference type="InterPro" id="IPR011014">
    <property type="entry name" value="MscS_channel_TM-2"/>
</dbReference>
<dbReference type="SUPFAM" id="SSF82861">
    <property type="entry name" value="Mechanosensitive channel protein MscS (YggB), transmembrane region"/>
    <property type="match status" value="1"/>
</dbReference>
<evidence type="ECO:0000313" key="11">
    <source>
        <dbReference type="Proteomes" id="UP000239907"/>
    </source>
</evidence>
<comment type="subcellular location">
    <subcellularLocation>
        <location evidence="1">Cell membrane</location>
        <topology evidence="1">Multi-pass membrane protein</topology>
    </subcellularLocation>
</comment>
<protein>
    <submittedName>
        <fullName evidence="10">Mechanosensitive ion channel protein MscS</fullName>
    </submittedName>
</protein>
<dbReference type="OrthoDB" id="9809206at2"/>
<accession>A0A2S7U3Y3</accession>
<dbReference type="PANTHER" id="PTHR30221">
    <property type="entry name" value="SMALL-CONDUCTANCE MECHANOSENSITIVE CHANNEL"/>
    <property type="match status" value="1"/>
</dbReference>
<evidence type="ECO:0000256" key="4">
    <source>
        <dbReference type="ARBA" id="ARBA00022692"/>
    </source>
</evidence>
<dbReference type="Gene3D" id="2.30.30.60">
    <property type="match status" value="1"/>
</dbReference>
<dbReference type="Pfam" id="PF05552">
    <property type="entry name" value="MS_channel_1st_1"/>
    <property type="match status" value="1"/>
</dbReference>